<organism evidence="1 2">
    <name type="scientific">Timema podura</name>
    <name type="common">Walking stick</name>
    <dbReference type="NCBI Taxonomy" id="61482"/>
    <lineage>
        <taxon>Eukaryota</taxon>
        <taxon>Metazoa</taxon>
        <taxon>Ecdysozoa</taxon>
        <taxon>Arthropoda</taxon>
        <taxon>Hexapoda</taxon>
        <taxon>Insecta</taxon>
        <taxon>Pterygota</taxon>
        <taxon>Neoptera</taxon>
        <taxon>Polyneoptera</taxon>
        <taxon>Phasmatodea</taxon>
        <taxon>Timematodea</taxon>
        <taxon>Timematoidea</taxon>
        <taxon>Timematidae</taxon>
        <taxon>Timema</taxon>
    </lineage>
</organism>
<accession>A0ABN7PL71</accession>
<protein>
    <submittedName>
        <fullName evidence="1">Uncharacterized protein</fullName>
    </submittedName>
</protein>
<proteinExistence type="predicted"/>
<dbReference type="Gene3D" id="3.40.50.1820">
    <property type="entry name" value="alpha/beta hydrolase"/>
    <property type="match status" value="1"/>
</dbReference>
<evidence type="ECO:0000313" key="1">
    <source>
        <dbReference type="EMBL" id="CAG2066290.1"/>
    </source>
</evidence>
<comment type="caution">
    <text evidence="1">The sequence shown here is derived from an EMBL/GenBank/DDBJ whole genome shotgun (WGS) entry which is preliminary data.</text>
</comment>
<reference evidence="1" key="1">
    <citation type="submission" date="2021-03" db="EMBL/GenBank/DDBJ databases">
        <authorList>
            <person name="Tran Van P."/>
        </authorList>
    </citation>
    <scope>NUCLEOTIDE SEQUENCE</scope>
</reference>
<name>A0ABN7PL71_TIMPD</name>
<keyword evidence="2" id="KW-1185">Reference proteome</keyword>
<dbReference type="Proteomes" id="UP001153148">
    <property type="component" value="Unassembled WGS sequence"/>
</dbReference>
<evidence type="ECO:0000313" key="2">
    <source>
        <dbReference type="Proteomes" id="UP001153148"/>
    </source>
</evidence>
<dbReference type="InterPro" id="IPR029058">
    <property type="entry name" value="AB_hydrolase_fold"/>
</dbReference>
<feature type="non-terminal residue" evidence="1">
    <location>
        <position position="68"/>
    </location>
</feature>
<sequence length="68" mass="7721">MMGETGLSREEKMKTIKFLLYTPNSPNNAKVLDVDDISSLAPVNIKWDTKVLIHGWKGDRTGFQKIKD</sequence>
<gene>
    <name evidence="1" type="ORF">TPAB3V08_LOCUS13233</name>
</gene>
<dbReference type="EMBL" id="CAJPIN010052451">
    <property type="protein sequence ID" value="CAG2066290.1"/>
    <property type="molecule type" value="Genomic_DNA"/>
</dbReference>